<evidence type="ECO:0000256" key="1">
    <source>
        <dbReference type="ARBA" id="ARBA00004651"/>
    </source>
</evidence>
<gene>
    <name evidence="8" type="ORF">BN1079_02686</name>
</gene>
<dbReference type="Proteomes" id="UP000053902">
    <property type="component" value="Unassembled WGS sequence"/>
</dbReference>
<feature type="transmembrane region" description="Helical" evidence="7">
    <location>
        <begin position="14"/>
        <end position="40"/>
    </location>
</feature>
<evidence type="ECO:0000313" key="9">
    <source>
        <dbReference type="Proteomes" id="UP000053902"/>
    </source>
</evidence>
<dbReference type="GO" id="GO:0005886">
    <property type="term" value="C:plasma membrane"/>
    <property type="evidence" value="ECO:0007669"/>
    <property type="project" value="UniProtKB-SubCell"/>
</dbReference>
<sequence>MLTPDAAVHFISNAIHVIVLVVCVLVVPSLLGGLLISIFQAATQINEQMLSFLPRLLITLGMLMFAGHWILRTLSDLFIETFRQAGRMVG</sequence>
<dbReference type="PANTHER" id="PTHR34040:SF8">
    <property type="entry name" value="FLAGELLAR BIOSYNTHETIC PROTEIN FLIQ"/>
    <property type="match status" value="1"/>
</dbReference>
<dbReference type="EMBL" id="CCSF01000001">
    <property type="protein sequence ID" value="CDZ95353.1"/>
    <property type="molecule type" value="Genomic_DNA"/>
</dbReference>
<evidence type="ECO:0000313" key="8">
    <source>
        <dbReference type="EMBL" id="CDZ95353.1"/>
    </source>
</evidence>
<evidence type="ECO:0000256" key="6">
    <source>
        <dbReference type="ARBA" id="ARBA00023136"/>
    </source>
</evidence>
<dbReference type="HOGENOM" id="CLU_164516_2_0_6"/>
<dbReference type="RefSeq" id="WP_037025044.1">
    <property type="nucleotide sequence ID" value="NZ_CCSF01000001.1"/>
</dbReference>
<keyword evidence="9" id="KW-1185">Reference proteome</keyword>
<dbReference type="Pfam" id="PF01313">
    <property type="entry name" value="Bac_export_3"/>
    <property type="match status" value="1"/>
</dbReference>
<keyword evidence="6 7" id="KW-0472">Membrane</keyword>
<reference evidence="8 9" key="1">
    <citation type="submission" date="2014-07" db="EMBL/GenBank/DDBJ databases">
        <authorList>
            <person name="Urmite Genomes Urmite Genomes"/>
        </authorList>
    </citation>
    <scope>NUCLEOTIDE SEQUENCE [LARGE SCALE GENOMIC DNA]</scope>
    <source>
        <strain evidence="8 9">20_BN</strain>
    </source>
</reference>
<evidence type="ECO:0000256" key="5">
    <source>
        <dbReference type="ARBA" id="ARBA00022989"/>
    </source>
</evidence>
<feature type="transmembrane region" description="Helical" evidence="7">
    <location>
        <begin position="52"/>
        <end position="71"/>
    </location>
</feature>
<proteinExistence type="inferred from homology"/>
<dbReference type="STRING" id="1499686.BN1079_02686"/>
<organism evidence="8 9">
    <name type="scientific">Pseudomonas saudiphocaensis</name>
    <dbReference type="NCBI Taxonomy" id="1499686"/>
    <lineage>
        <taxon>Bacteria</taxon>
        <taxon>Pseudomonadati</taxon>
        <taxon>Pseudomonadota</taxon>
        <taxon>Gammaproteobacteria</taxon>
        <taxon>Pseudomonadales</taxon>
        <taxon>Pseudomonadaceae</taxon>
        <taxon>Pseudomonas</taxon>
    </lineage>
</organism>
<comment type="similarity">
    <text evidence="2">Belongs to the FliQ/MopD/SpaQ family.</text>
</comment>
<dbReference type="InterPro" id="IPR002191">
    <property type="entry name" value="Bac_export_3"/>
</dbReference>
<comment type="subcellular location">
    <subcellularLocation>
        <location evidence="1">Cell membrane</location>
        <topology evidence="1">Multi-pass membrane protein</topology>
    </subcellularLocation>
</comment>
<dbReference type="OrthoDB" id="9806440at2"/>
<dbReference type="PANTHER" id="PTHR34040">
    <property type="entry name" value="FLAGELLAR BIOSYNTHETIC PROTEIN FLIQ"/>
    <property type="match status" value="1"/>
</dbReference>
<dbReference type="GO" id="GO:0009306">
    <property type="term" value="P:protein secretion"/>
    <property type="evidence" value="ECO:0007669"/>
    <property type="project" value="InterPro"/>
</dbReference>
<dbReference type="PRINTS" id="PR00952">
    <property type="entry name" value="TYPE3IMQPROT"/>
</dbReference>
<evidence type="ECO:0000256" key="7">
    <source>
        <dbReference type="SAM" id="Phobius"/>
    </source>
</evidence>
<evidence type="ECO:0000256" key="3">
    <source>
        <dbReference type="ARBA" id="ARBA00022475"/>
    </source>
</evidence>
<keyword evidence="3" id="KW-1003">Cell membrane</keyword>
<evidence type="ECO:0000256" key="4">
    <source>
        <dbReference type="ARBA" id="ARBA00022692"/>
    </source>
</evidence>
<protein>
    <submittedName>
        <fullName evidence="8">Export protein FliQ family 3</fullName>
    </submittedName>
</protein>
<keyword evidence="5 7" id="KW-1133">Transmembrane helix</keyword>
<name>A0A078LSB9_9PSED</name>
<dbReference type="AlphaFoldDB" id="A0A078LSB9"/>
<accession>A0A078LSB9</accession>
<dbReference type="eggNOG" id="COG1987">
    <property type="taxonomic scope" value="Bacteria"/>
</dbReference>
<evidence type="ECO:0000256" key="2">
    <source>
        <dbReference type="ARBA" id="ARBA00006156"/>
    </source>
</evidence>
<keyword evidence="4 7" id="KW-0812">Transmembrane</keyword>
<dbReference type="PIRSF" id="PIRSF004669">
    <property type="entry name" value="FliQ"/>
    <property type="match status" value="1"/>
</dbReference>